<dbReference type="AlphaFoldDB" id="A0A8S1QPI7"/>
<proteinExistence type="predicted"/>
<evidence type="ECO:0000313" key="2">
    <source>
        <dbReference type="Proteomes" id="UP000692954"/>
    </source>
</evidence>
<evidence type="ECO:0000313" key="1">
    <source>
        <dbReference type="EMBL" id="CAD8117466.1"/>
    </source>
</evidence>
<gene>
    <name evidence="1" type="ORF">PSON_ATCC_30995.1.T1140015</name>
</gene>
<name>A0A8S1QPI7_9CILI</name>
<accession>A0A8S1QPI7</accession>
<keyword evidence="2" id="KW-1185">Reference proteome</keyword>
<dbReference type="Proteomes" id="UP000692954">
    <property type="component" value="Unassembled WGS sequence"/>
</dbReference>
<protein>
    <submittedName>
        <fullName evidence="1">Uncharacterized protein</fullName>
    </submittedName>
</protein>
<dbReference type="EMBL" id="CAJJDN010000114">
    <property type="protein sequence ID" value="CAD8117466.1"/>
    <property type="molecule type" value="Genomic_DNA"/>
</dbReference>
<comment type="caution">
    <text evidence="1">The sequence shown here is derived from an EMBL/GenBank/DDBJ whole genome shotgun (WGS) entry which is preliminary data.</text>
</comment>
<organism evidence="1 2">
    <name type="scientific">Paramecium sonneborni</name>
    <dbReference type="NCBI Taxonomy" id="65129"/>
    <lineage>
        <taxon>Eukaryota</taxon>
        <taxon>Sar</taxon>
        <taxon>Alveolata</taxon>
        <taxon>Ciliophora</taxon>
        <taxon>Intramacronucleata</taxon>
        <taxon>Oligohymenophorea</taxon>
        <taxon>Peniculida</taxon>
        <taxon>Parameciidae</taxon>
        <taxon>Paramecium</taxon>
    </lineage>
</organism>
<reference evidence="1" key="1">
    <citation type="submission" date="2021-01" db="EMBL/GenBank/DDBJ databases">
        <authorList>
            <consortium name="Genoscope - CEA"/>
            <person name="William W."/>
        </authorList>
    </citation>
    <scope>NUCLEOTIDE SEQUENCE</scope>
</reference>
<sequence>MNDGKYSNRISFLDYVKFRQIDNTMLLNIYMNNLLKC</sequence>